<dbReference type="InterPro" id="IPR019665">
    <property type="entry name" value="OxRdtase/DH_put_Rossmann_dom"/>
</dbReference>
<dbReference type="EMBL" id="CP158367">
    <property type="protein sequence ID" value="XBX73963.1"/>
    <property type="molecule type" value="Genomic_DNA"/>
</dbReference>
<accession>A0AAU7VIK6</accession>
<organism evidence="3">
    <name type="scientific">Proteinivorax tanatarense</name>
    <dbReference type="NCBI Taxonomy" id="1260629"/>
    <lineage>
        <taxon>Bacteria</taxon>
        <taxon>Bacillati</taxon>
        <taxon>Bacillota</taxon>
        <taxon>Clostridia</taxon>
        <taxon>Eubacteriales</taxon>
        <taxon>Proteinivoracaceae</taxon>
        <taxon>Proteinivorax</taxon>
    </lineage>
</organism>
<dbReference type="InterPro" id="IPR008927">
    <property type="entry name" value="6-PGluconate_DH-like_C_sf"/>
</dbReference>
<feature type="domain" description="Putative oxidoreductase/dehydrogenase Rossmann-like" evidence="1">
    <location>
        <begin position="2"/>
        <end position="116"/>
    </location>
</feature>
<dbReference type="SUPFAM" id="SSF51735">
    <property type="entry name" value="NAD(P)-binding Rossmann-fold domains"/>
    <property type="match status" value="1"/>
</dbReference>
<dbReference type="InterPro" id="IPR036291">
    <property type="entry name" value="NAD(P)-bd_dom_sf"/>
</dbReference>
<dbReference type="RefSeq" id="WP_350342724.1">
    <property type="nucleotide sequence ID" value="NZ_CP158367.1"/>
</dbReference>
<evidence type="ECO:0000313" key="3">
    <source>
        <dbReference type="EMBL" id="XBX73963.1"/>
    </source>
</evidence>
<gene>
    <name evidence="3" type="ORF">PRVXT_001981</name>
</gene>
<dbReference type="PANTHER" id="PTHR40459:SF1">
    <property type="entry name" value="CONSERVED HYPOTHETICAL ALANINE AND LEUCINE RICH PROTEIN"/>
    <property type="match status" value="1"/>
</dbReference>
<dbReference type="Pfam" id="PF10728">
    <property type="entry name" value="DUF2520"/>
    <property type="match status" value="1"/>
</dbReference>
<dbReference type="Gene3D" id="1.10.1040.20">
    <property type="entry name" value="ProC-like, C-terminal domain"/>
    <property type="match status" value="1"/>
</dbReference>
<feature type="domain" description="DUF2520" evidence="2">
    <location>
        <begin position="144"/>
        <end position="261"/>
    </location>
</feature>
<dbReference type="PANTHER" id="PTHR40459">
    <property type="entry name" value="CONSERVED HYPOTHETICAL ALANINE AND LEUCINE RICH PROTEIN"/>
    <property type="match status" value="1"/>
</dbReference>
<protein>
    <submittedName>
        <fullName evidence="3">DUF2520 domain-containing protein</fullName>
    </submittedName>
</protein>
<dbReference type="InterPro" id="IPR037108">
    <property type="entry name" value="TM1727-like_C_sf"/>
</dbReference>
<evidence type="ECO:0000259" key="2">
    <source>
        <dbReference type="Pfam" id="PF10728"/>
    </source>
</evidence>
<reference evidence="3" key="1">
    <citation type="journal article" date="2013" name="Extremophiles">
        <title>Proteinivorax tanatarense gen. nov., sp. nov., an anaerobic, haloalkaliphilic, proteolytic bacterium isolated from a decaying algal bloom, and proposal of Proteinivoraceae fam. nov.</title>
        <authorList>
            <person name="Kevbrin V."/>
            <person name="Boltyanskaya Y."/>
            <person name="Zhilina T."/>
            <person name="Kolganova T."/>
            <person name="Lavrentjeva E."/>
            <person name="Kuznetsov B."/>
        </authorList>
    </citation>
    <scope>NUCLEOTIDE SEQUENCE</scope>
    <source>
        <strain evidence="3">Z-910T</strain>
    </source>
</reference>
<dbReference type="Gene3D" id="3.40.50.720">
    <property type="entry name" value="NAD(P)-binding Rossmann-like Domain"/>
    <property type="match status" value="1"/>
</dbReference>
<proteinExistence type="predicted"/>
<dbReference type="Pfam" id="PF10727">
    <property type="entry name" value="Rossmann-like"/>
    <property type="match status" value="1"/>
</dbReference>
<sequence length="287" mass="30994">MKIGFIGAGKVAKGFGIYLKNNGLHLSGFSSRSLDSAQKAADLTESTVLSLENVVKKSEVIFITTPDDLIKEVCNKVAEEIGFNQGQTVVHMSGSLCSEQLKAASQQGCNIFSLHPLQSFAEPMTSAKKLENTFFTWEGKGEKKGINNILTVLGNNNIEISPEDKALYHSAACIASNYLVSLLDSAINLLEDIGIDRSLSCEMISNLASGTVSNISDLGTTDALTGPIVRGDVSTVLGHLSSFDKNNLSDIKSMYTLMGLRTLDIAEKRELSPDKIKEIETILKEEK</sequence>
<name>A0AAU7VIK6_9FIRM</name>
<dbReference type="SUPFAM" id="SSF48179">
    <property type="entry name" value="6-phosphogluconate dehydrogenase C-terminal domain-like"/>
    <property type="match status" value="1"/>
</dbReference>
<dbReference type="AlphaFoldDB" id="A0AAU7VIK6"/>
<dbReference type="InterPro" id="IPR018931">
    <property type="entry name" value="DUF2520"/>
</dbReference>
<reference evidence="3" key="2">
    <citation type="submission" date="2024-06" db="EMBL/GenBank/DDBJ databases">
        <authorList>
            <person name="Petrova K.O."/>
            <person name="Toshchakov S.V."/>
            <person name="Boltjanskaja Y.V."/>
            <person name="Kevbrin V."/>
        </authorList>
    </citation>
    <scope>NUCLEOTIDE SEQUENCE</scope>
    <source>
        <strain evidence="3">Z-910T</strain>
    </source>
</reference>
<evidence type="ECO:0000259" key="1">
    <source>
        <dbReference type="Pfam" id="PF10727"/>
    </source>
</evidence>